<comment type="caution">
    <text evidence="1">The sequence shown here is derived from an EMBL/GenBank/DDBJ whole genome shotgun (WGS) entry which is preliminary data.</text>
</comment>
<dbReference type="InterPro" id="IPR017748">
    <property type="entry name" value="TagF"/>
</dbReference>
<dbReference type="EMBL" id="MUKV01000060">
    <property type="protein sequence ID" value="OQS31540.1"/>
    <property type="molecule type" value="Genomic_DNA"/>
</dbReference>
<protein>
    <submittedName>
        <fullName evidence="1">Type VI secretion-associated protein</fullName>
    </submittedName>
</protein>
<name>A0A1W0C9X5_9NEIS</name>
<dbReference type="Proteomes" id="UP000192721">
    <property type="component" value="Unassembled WGS sequence"/>
</dbReference>
<dbReference type="Pfam" id="PF09867">
    <property type="entry name" value="TagF_N"/>
    <property type="match status" value="1"/>
</dbReference>
<reference evidence="1 2" key="1">
    <citation type="submission" date="2017-02" db="EMBL/GenBank/DDBJ databases">
        <title>Chromobacterium haemolyticum H5244.</title>
        <authorList>
            <person name="Gulvik C.A."/>
        </authorList>
    </citation>
    <scope>NUCLEOTIDE SEQUENCE [LARGE SCALE GENOMIC DNA]</scope>
    <source>
        <strain evidence="1 2">H5244</strain>
    </source>
</reference>
<evidence type="ECO:0000313" key="1">
    <source>
        <dbReference type="EMBL" id="OQS31540.1"/>
    </source>
</evidence>
<evidence type="ECO:0000313" key="2">
    <source>
        <dbReference type="Proteomes" id="UP000192721"/>
    </source>
</evidence>
<dbReference type="RefSeq" id="WP_081557081.1">
    <property type="nucleotide sequence ID" value="NZ_MUKV01000060.1"/>
</dbReference>
<sequence>MAFNFKRAQETPPQFCIFGKLPRRGDFVRVNATHPAATQLDQLLAQSLGGLEAGPDAVERYRAMPGTSFVLRSRDQMWLSLGVMQPSRDESGRNYPLVAASLMPCDGPLPPLSVLMLANELFFSGLKEQLSSAIDNAVEMLACRQFLEEQSLFGISSVADLDLAQQLLERHLSVTPASHLSRLLSSRGLPDLETVLLAFTFHHQLLRKFQGSLTAQTYLLPLPDSDGEDMLAAATWLSLYQAATAGQAGQAEQCLLIHRPEGRFLALLPGDLNEQIVSQCWGGRLDARFIVDVAEPQAPWRSHQAYAEAAYILGRRLNDPSISVAQLREVASSLSRSVA</sequence>
<gene>
    <name evidence="1" type="ORF">B0T45_22780</name>
</gene>
<dbReference type="NCBIfam" id="TIGR03373">
    <property type="entry name" value="VI_minor_4"/>
    <property type="match status" value="1"/>
</dbReference>
<organism evidence="1 2">
    <name type="scientific">Chromobacterium haemolyticum</name>
    <dbReference type="NCBI Taxonomy" id="394935"/>
    <lineage>
        <taxon>Bacteria</taxon>
        <taxon>Pseudomonadati</taxon>
        <taxon>Pseudomonadota</taxon>
        <taxon>Betaproteobacteria</taxon>
        <taxon>Neisseriales</taxon>
        <taxon>Chromobacteriaceae</taxon>
        <taxon>Chromobacterium</taxon>
    </lineage>
</organism>
<dbReference type="Gene3D" id="3.40.1730.10">
    <property type="entry name" value="pa0076 domain"/>
    <property type="match status" value="1"/>
</dbReference>
<dbReference type="AlphaFoldDB" id="A0A1W0C9X5"/>
<accession>A0A1W0C9X5</accession>
<dbReference type="InterPro" id="IPR038225">
    <property type="entry name" value="TagF_sf"/>
</dbReference>
<proteinExistence type="predicted"/>